<protein>
    <submittedName>
        <fullName evidence="11">ATP-binding cassette domain-containing protein</fullName>
    </submittedName>
</protein>
<evidence type="ECO:0000256" key="6">
    <source>
        <dbReference type="ARBA" id="ARBA00022741"/>
    </source>
</evidence>
<keyword evidence="4" id="KW-0762">Sugar transport</keyword>
<proteinExistence type="predicted"/>
<dbReference type="GO" id="GO:0005524">
    <property type="term" value="F:ATP binding"/>
    <property type="evidence" value="ECO:0007669"/>
    <property type="project" value="UniProtKB-KW"/>
</dbReference>
<dbReference type="EMBL" id="WQPS01000004">
    <property type="protein sequence ID" value="MBT9808889.1"/>
    <property type="molecule type" value="Genomic_DNA"/>
</dbReference>
<dbReference type="PROSITE" id="PS00211">
    <property type="entry name" value="ABC_TRANSPORTER_1"/>
    <property type="match status" value="1"/>
</dbReference>
<dbReference type="GO" id="GO:0016887">
    <property type="term" value="F:ATP hydrolysis activity"/>
    <property type="evidence" value="ECO:0007669"/>
    <property type="project" value="InterPro"/>
</dbReference>
<evidence type="ECO:0000256" key="1">
    <source>
        <dbReference type="ARBA" id="ARBA00004202"/>
    </source>
</evidence>
<dbReference type="PANTHER" id="PTHR43790:SF3">
    <property type="entry name" value="D-ALLOSE IMPORT ATP-BINDING PROTEIN ALSA-RELATED"/>
    <property type="match status" value="1"/>
</dbReference>
<comment type="subcellular location">
    <subcellularLocation>
        <location evidence="1">Cell membrane</location>
        <topology evidence="1">Peripheral membrane protein</topology>
    </subcellularLocation>
</comment>
<keyword evidence="2" id="KW-0813">Transport</keyword>
<dbReference type="RefSeq" id="WP_117450612.1">
    <property type="nucleotide sequence ID" value="NZ_CABJDD010000002.1"/>
</dbReference>
<keyword evidence="7 11" id="KW-0067">ATP-binding</keyword>
<evidence type="ECO:0000256" key="7">
    <source>
        <dbReference type="ARBA" id="ARBA00022840"/>
    </source>
</evidence>
<keyword evidence="9" id="KW-0472">Membrane</keyword>
<comment type="caution">
    <text evidence="11">The sequence shown here is derived from an EMBL/GenBank/DDBJ whole genome shotgun (WGS) entry which is preliminary data.</text>
</comment>
<dbReference type="InterPro" id="IPR027417">
    <property type="entry name" value="P-loop_NTPase"/>
</dbReference>
<keyword evidence="5" id="KW-0677">Repeat</keyword>
<evidence type="ECO:0000256" key="8">
    <source>
        <dbReference type="ARBA" id="ARBA00022967"/>
    </source>
</evidence>
<keyword evidence="8" id="KW-1278">Translocase</keyword>
<sequence length="503" mass="56684">MKNVNEDIILEFKHISKHFPGVKALDDISFKVKRGSIHCLIGENGAGKSTLMKVINGMYKPDGGDIEFDRKVWSPKSSAQARLQGIAMIHQELNIIPEMTILQNMYLGKELFQKNRIILDDKKMEEDAREFLARQGFSYDLNTKMKDISLADAQMIEIIKAISCNAKIILMDEPTSSLTEKEVQYLIERIFELKKAGITIIYISHKMEEIFKIADEISVFRDGKHIVSGPISDFTRTSIIEKMVGREMKEVYPPRNAKKGEVMLKVKNLSKKGVCENVAFEIHKGEILGMSGLVGAGRSEIARILIGIDTKDEGEIWCDGEKLEIRNINDSIKSGIAMVSEDRRRYGLVLLRDIEENISLTALKHKFNKMIIPLKKEKQLVHQMMEDFSIKAPSEATETRTLSGGNQQKVVLAKWMAVGPKVLIMDEPTRGIDVGTKYEIYKMMNRLTEAGMAILMINSDMEELLGMSDRIIIIRRGMVAGEISREIANPNVIMDMAVGGENG</sequence>
<evidence type="ECO:0000256" key="5">
    <source>
        <dbReference type="ARBA" id="ARBA00022737"/>
    </source>
</evidence>
<dbReference type="CDD" id="cd03216">
    <property type="entry name" value="ABC_Carb_Monos_I"/>
    <property type="match status" value="1"/>
</dbReference>
<organism evidence="11 12">
    <name type="scientific">Enterocloster citroniae</name>
    <dbReference type="NCBI Taxonomy" id="358743"/>
    <lineage>
        <taxon>Bacteria</taxon>
        <taxon>Bacillati</taxon>
        <taxon>Bacillota</taxon>
        <taxon>Clostridia</taxon>
        <taxon>Lachnospirales</taxon>
        <taxon>Lachnospiraceae</taxon>
        <taxon>Enterocloster</taxon>
    </lineage>
</organism>
<feature type="domain" description="ABC transporter" evidence="10">
    <location>
        <begin position="10"/>
        <end position="247"/>
    </location>
</feature>
<accession>A0AA41FD37</accession>
<evidence type="ECO:0000256" key="4">
    <source>
        <dbReference type="ARBA" id="ARBA00022597"/>
    </source>
</evidence>
<keyword evidence="3" id="KW-1003">Cell membrane</keyword>
<dbReference type="AlphaFoldDB" id="A0AA41FD37"/>
<dbReference type="SMART" id="SM00382">
    <property type="entry name" value="AAA"/>
    <property type="match status" value="2"/>
</dbReference>
<dbReference type="GO" id="GO:0005886">
    <property type="term" value="C:plasma membrane"/>
    <property type="evidence" value="ECO:0007669"/>
    <property type="project" value="UniProtKB-SubCell"/>
</dbReference>
<name>A0AA41FD37_9FIRM</name>
<dbReference type="InterPro" id="IPR050107">
    <property type="entry name" value="ABC_carbohydrate_import_ATPase"/>
</dbReference>
<dbReference type="InterPro" id="IPR003439">
    <property type="entry name" value="ABC_transporter-like_ATP-bd"/>
</dbReference>
<evidence type="ECO:0000256" key="3">
    <source>
        <dbReference type="ARBA" id="ARBA00022475"/>
    </source>
</evidence>
<dbReference type="FunFam" id="3.40.50.300:FF:000127">
    <property type="entry name" value="Ribose import ATP-binding protein RbsA"/>
    <property type="match status" value="1"/>
</dbReference>
<gene>
    <name evidence="11" type="ORF">GPL26_04440</name>
</gene>
<evidence type="ECO:0000313" key="12">
    <source>
        <dbReference type="Proteomes" id="UP000708338"/>
    </source>
</evidence>
<dbReference type="Gene3D" id="3.40.50.300">
    <property type="entry name" value="P-loop containing nucleotide triphosphate hydrolases"/>
    <property type="match status" value="2"/>
</dbReference>
<dbReference type="InterPro" id="IPR017871">
    <property type="entry name" value="ABC_transporter-like_CS"/>
</dbReference>
<evidence type="ECO:0000259" key="10">
    <source>
        <dbReference type="PROSITE" id="PS50893"/>
    </source>
</evidence>
<feature type="domain" description="ABC transporter" evidence="10">
    <location>
        <begin position="258"/>
        <end position="501"/>
    </location>
</feature>
<evidence type="ECO:0000313" key="11">
    <source>
        <dbReference type="EMBL" id="MBT9808889.1"/>
    </source>
</evidence>
<dbReference type="PANTHER" id="PTHR43790">
    <property type="entry name" value="CARBOHYDRATE TRANSPORT ATP-BINDING PROTEIN MG119-RELATED"/>
    <property type="match status" value="1"/>
</dbReference>
<keyword evidence="6" id="KW-0547">Nucleotide-binding</keyword>
<evidence type="ECO:0000256" key="9">
    <source>
        <dbReference type="ARBA" id="ARBA00023136"/>
    </source>
</evidence>
<dbReference type="InterPro" id="IPR003593">
    <property type="entry name" value="AAA+_ATPase"/>
</dbReference>
<reference evidence="11" key="1">
    <citation type="journal article" date="2021" name="Gut Microbes">
        <title>A synthetic consortium of 100 gut commensals modulates the composition and function in a colon model of the microbiome of elderly subjects.</title>
        <authorList>
            <person name="Perez M."/>
            <person name="Ntemiri A."/>
            <person name="Tan H."/>
            <person name="Harris H.M.B."/>
            <person name="Roager H.M."/>
            <person name="Ribiere C."/>
            <person name="O'Toole P.W."/>
        </authorList>
    </citation>
    <scope>NUCLEOTIDE SEQUENCE</scope>
    <source>
        <strain evidence="11">MCC335</strain>
    </source>
</reference>
<dbReference type="PROSITE" id="PS50893">
    <property type="entry name" value="ABC_TRANSPORTER_2"/>
    <property type="match status" value="2"/>
</dbReference>
<dbReference type="CDD" id="cd03215">
    <property type="entry name" value="ABC_Carb_Monos_II"/>
    <property type="match status" value="1"/>
</dbReference>
<dbReference type="SUPFAM" id="SSF52540">
    <property type="entry name" value="P-loop containing nucleoside triphosphate hydrolases"/>
    <property type="match status" value="2"/>
</dbReference>
<dbReference type="Proteomes" id="UP000708338">
    <property type="component" value="Unassembled WGS sequence"/>
</dbReference>
<dbReference type="Pfam" id="PF00005">
    <property type="entry name" value="ABC_tran"/>
    <property type="match status" value="2"/>
</dbReference>
<evidence type="ECO:0000256" key="2">
    <source>
        <dbReference type="ARBA" id="ARBA00022448"/>
    </source>
</evidence>